<protein>
    <submittedName>
        <fullName evidence="3">Uncharacterized protein</fullName>
    </submittedName>
</protein>
<keyword evidence="1" id="KW-0175">Coiled coil</keyword>
<reference evidence="3 4" key="1">
    <citation type="journal article" date="2019" name="BMC Genomics">
        <title>New insights from Opisthorchis felineus genome: update on genomics of the epidemiologically important liver flukes.</title>
        <authorList>
            <person name="Ershov N.I."/>
            <person name="Mordvinov V.A."/>
            <person name="Prokhortchouk E.B."/>
            <person name="Pakharukova M.Y."/>
            <person name="Gunbin K.V."/>
            <person name="Ustyantsev K."/>
            <person name="Genaev M.A."/>
            <person name="Blinov A.G."/>
            <person name="Mazur A."/>
            <person name="Boulygina E."/>
            <person name="Tsygankova S."/>
            <person name="Khrameeva E."/>
            <person name="Chekanov N."/>
            <person name="Fan G."/>
            <person name="Xiao A."/>
            <person name="Zhang H."/>
            <person name="Xu X."/>
            <person name="Yang H."/>
            <person name="Solovyev V."/>
            <person name="Lee S.M."/>
            <person name="Liu X."/>
            <person name="Afonnikov D.A."/>
            <person name="Skryabin K.G."/>
        </authorList>
    </citation>
    <scope>NUCLEOTIDE SEQUENCE [LARGE SCALE GENOMIC DNA]</scope>
    <source>
        <strain evidence="3">AK-0245</strain>
        <tissue evidence="3">Whole organism</tissue>
    </source>
</reference>
<evidence type="ECO:0000313" key="4">
    <source>
        <dbReference type="Proteomes" id="UP000308267"/>
    </source>
</evidence>
<dbReference type="OrthoDB" id="6268628at2759"/>
<dbReference type="SUPFAM" id="SSF57997">
    <property type="entry name" value="Tropomyosin"/>
    <property type="match status" value="2"/>
</dbReference>
<gene>
    <name evidence="3" type="ORF">CRM22_007345</name>
</gene>
<evidence type="ECO:0000256" key="1">
    <source>
        <dbReference type="SAM" id="Coils"/>
    </source>
</evidence>
<feature type="coiled-coil region" evidence="1">
    <location>
        <begin position="186"/>
        <end position="336"/>
    </location>
</feature>
<feature type="coiled-coil region" evidence="1">
    <location>
        <begin position="366"/>
        <end position="593"/>
    </location>
</feature>
<comment type="caution">
    <text evidence="3">The sequence shown here is derived from an EMBL/GenBank/DDBJ whole genome shotgun (WGS) entry which is preliminary data.</text>
</comment>
<dbReference type="Gene3D" id="1.10.287.1490">
    <property type="match status" value="2"/>
</dbReference>
<feature type="coiled-coil region" evidence="1">
    <location>
        <begin position="1154"/>
        <end position="1346"/>
    </location>
</feature>
<feature type="compositionally biased region" description="Low complexity" evidence="2">
    <location>
        <begin position="1486"/>
        <end position="1495"/>
    </location>
</feature>
<name>A0A4S2LGR3_OPIFE</name>
<dbReference type="Proteomes" id="UP000308267">
    <property type="component" value="Unassembled WGS sequence"/>
</dbReference>
<feature type="region of interest" description="Disordered" evidence="2">
    <location>
        <begin position="1481"/>
        <end position="1501"/>
    </location>
</feature>
<sequence>MECSSQNESVEHADLERESLTDATKVFLSLEKQQTIPALVDTLIRDFGSTQAPTDEPSCCEYPNPPPVECSLPANIADLTSQLPFLSGCLGLVTSSGGNTPNIESMPEDCSASLRFGQQSTDKFRAAQWHLAPNIRSTASSPGIHRVESEAIQDHQPTTRFHSTSFDTNCQQSLLEQRIQVQERTLEASYKACDKLNERIRALTEKVAEREDLLSCLMTETWKLKHCYDELLAEHQRLQSVHTDLETELQSVRKTHEKAMDKLKGELKEKTVTVESLQAEQENIKQDHEQMKERDSRLLKEISTFRERLDEQTGYAKQLEAELARSRSTNGQLEAGLQEMLERSAANNHVHEQEKTVLEESKQVALTAAKSEIQQLQKSVDTKSQEVLAMAAELSHARQKITDYQRAIKFWRDQAEASGSQMREKEEKISELKKQVENCNKDCEVQAHSLSVLKSEHKIAVSSYEDRLSHLQMTNENHNQEMSCLKRNVSRLQEQLTQERTLCESLRAELDTSRNMLVSAREELMERSEKEEGLEQCLGQLKRKLDEAVLQRTAAEKANTSVKEEIQSLELHLDRLQSQETSMQSRIKELEGQSELDRKAKTQMQEQLIGISDAFRTLEKDHEEKRKKLEQYEGYVAGIQIEMKRTQSSLEQTTRKIQKLAGELRMTEEARRKLANELAFQESKHIEMKKTFAEYQSLHRTPETAVQQLREEVERLTKEVSHLESACKSETSQCVELATELAAHQRNCAVHSTEMDELRKKLNETQAALDKAEQEVAKLRTETDEVQEELHRKKQSNAELYAELAGKKEALKEAKLELKKVKRTSEQTEMMYQELELSVQQLTRQLEQSESLRNASEQASNLATVEASSSRIELAKQIEAVQRIQKLLDAANQRIVSLEADISNKEVGLKERAQEHDNKMVIIRQLELEKSHLKQSCTELEGEVNMLRDKLSSVHSELIKTQENLEQFRSERDNEDTSRDRMKLELKNLRETHSVLAEESTQREAQVETLQQRISENRTKIRELTSLVSEREEILEKLRNDLQAISREKDAISSRLRERESAVSTLKRDLEASKLRADSLAEILTNKEAELIELKRKLELSEKRLDKCKEENSQHTARLSVLENQVNARTQELQQTRVIEKTSFVEPSLDRIRSAQLMEQLKDLRQQLMEYKATSMTSKTERAHLQELVNQLQGELAARADELRQSKLEIDRMRRQHESDLETTQSSLREKLQQTEDKWNEANTKAKQLEAELEVCKLNGGQHLNLESKLEEHTVLQTAVEALEREKKTLWNLLDETRNERNSLREQLSRVRESFEEEVEKHKKTKVALESKLDQKAEELAQLLQNHTSSVKSDRYSQDSYQTNCKPIEQAAMKMMSDSDEWTGSEELTRYSPQYFRSSWTRKYNNLTADPRLESRVASLKIANQRLRAEVEAACDAVRTAAGKMQFDDEVTRDPGDPRTSIVQPTTSQNLQVAHSGQKVIQNGGSFDSSSSTLSERPYGEQVSTKSYRKWSKVSSARNQVIITQEPSFHNDRLEVKATVLNRH</sequence>
<evidence type="ECO:0000313" key="3">
    <source>
        <dbReference type="EMBL" id="TGZ62600.1"/>
    </source>
</evidence>
<feature type="coiled-coil region" evidence="1">
    <location>
        <begin position="643"/>
        <end position="1125"/>
    </location>
</feature>
<dbReference type="STRING" id="147828.A0A4S2LGR3"/>
<dbReference type="PANTHER" id="PTHR18937">
    <property type="entry name" value="STRUCTURAL MAINTENANCE OF CHROMOSOMES SMC FAMILY MEMBER"/>
    <property type="match status" value="1"/>
</dbReference>
<organism evidence="3 4">
    <name type="scientific">Opisthorchis felineus</name>
    <dbReference type="NCBI Taxonomy" id="147828"/>
    <lineage>
        <taxon>Eukaryota</taxon>
        <taxon>Metazoa</taxon>
        <taxon>Spiralia</taxon>
        <taxon>Lophotrochozoa</taxon>
        <taxon>Platyhelminthes</taxon>
        <taxon>Trematoda</taxon>
        <taxon>Digenea</taxon>
        <taxon>Opisthorchiida</taxon>
        <taxon>Opisthorchiata</taxon>
        <taxon>Opisthorchiidae</taxon>
        <taxon>Opisthorchis</taxon>
    </lineage>
</organism>
<evidence type="ECO:0000256" key="2">
    <source>
        <dbReference type="SAM" id="MobiDB-lite"/>
    </source>
</evidence>
<keyword evidence="4" id="KW-1185">Reference proteome</keyword>
<accession>A0A4S2LGR3</accession>
<dbReference type="EMBL" id="SJOL01007436">
    <property type="protein sequence ID" value="TGZ62600.1"/>
    <property type="molecule type" value="Genomic_DNA"/>
</dbReference>
<proteinExistence type="predicted"/>